<evidence type="ECO:0000313" key="1">
    <source>
        <dbReference type="EMBL" id="KAL3960759.1"/>
    </source>
</evidence>
<reference evidence="1" key="1">
    <citation type="submission" date="2024-12" db="EMBL/GenBank/DDBJ databases">
        <title>Comparative genomics and development of molecular markers within Purpureocillium lilacinum and among Purpureocillium species.</title>
        <authorList>
            <person name="Yeh Z.-Y."/>
            <person name="Ni N.-T."/>
            <person name="Lo P.-H."/>
            <person name="Mushyakhwo K."/>
            <person name="Lin C.-F."/>
            <person name="Nai Y.-S."/>
        </authorList>
    </citation>
    <scope>NUCLEOTIDE SEQUENCE</scope>
    <source>
        <strain evidence="1">NCHU-NPUST-175</strain>
    </source>
</reference>
<protein>
    <submittedName>
        <fullName evidence="1">Uncharacterized protein</fullName>
    </submittedName>
</protein>
<evidence type="ECO:0000313" key="2">
    <source>
        <dbReference type="Proteomes" id="UP001638806"/>
    </source>
</evidence>
<name>A0ACC4DY00_PURLI</name>
<accession>A0ACC4DY00</accession>
<dbReference type="EMBL" id="JBGNUJ010000004">
    <property type="protein sequence ID" value="KAL3960759.1"/>
    <property type="molecule type" value="Genomic_DNA"/>
</dbReference>
<dbReference type="Proteomes" id="UP001638806">
    <property type="component" value="Unassembled WGS sequence"/>
</dbReference>
<proteinExistence type="predicted"/>
<comment type="caution">
    <text evidence="1">The sequence shown here is derived from an EMBL/GenBank/DDBJ whole genome shotgun (WGS) entry which is preliminary data.</text>
</comment>
<gene>
    <name evidence="1" type="ORF">ACCO45_005876</name>
</gene>
<keyword evidence="2" id="KW-1185">Reference proteome</keyword>
<sequence>MTLGFTVLLPFFATSNPHIPPPDRTAEAMAGPALGICHIPMAPGGQLTPSCRPLPLGAKLTHHLHLHDHCRNPHTASTPTNVRRTASFTAASLLLHTFIPSTSPSHEQPRRCGFHPAQDAAGENPQVQATIKALSLIPHMEGGYFAVTDVSEMKMPSPYPAEPLSQRTVALAGGLPADYDPALRRLSTTIFYYLTPNRPTGSFHRNRSRIIHTWHRGRGCYVLIHPDGRVETFVVGPDVEKGERLQWIVEGGVWKASHLVDRDGQGRGQDSDGEGLLITETVVPGFEYADHEFLSQEKFEQILPEDRVKELGWLVKH</sequence>
<organism evidence="1 2">
    <name type="scientific">Purpureocillium lilacinum</name>
    <name type="common">Paecilomyces lilacinus</name>
    <dbReference type="NCBI Taxonomy" id="33203"/>
    <lineage>
        <taxon>Eukaryota</taxon>
        <taxon>Fungi</taxon>
        <taxon>Dikarya</taxon>
        <taxon>Ascomycota</taxon>
        <taxon>Pezizomycotina</taxon>
        <taxon>Sordariomycetes</taxon>
        <taxon>Hypocreomycetidae</taxon>
        <taxon>Hypocreales</taxon>
        <taxon>Ophiocordycipitaceae</taxon>
        <taxon>Purpureocillium</taxon>
    </lineage>
</organism>